<keyword evidence="5 8" id="KW-0249">Electron transport</keyword>
<dbReference type="GO" id="GO:0046872">
    <property type="term" value="F:metal ion binding"/>
    <property type="evidence" value="ECO:0007669"/>
    <property type="project" value="UniProtKB-KW"/>
</dbReference>
<evidence type="ECO:0000256" key="6">
    <source>
        <dbReference type="ARBA" id="ARBA00023004"/>
    </source>
</evidence>
<dbReference type="PANTHER" id="PTHR43034:SF2">
    <property type="entry name" value="ION-TRANSLOCATING OXIDOREDUCTASE COMPLEX SUBUNIT C"/>
    <property type="match status" value="1"/>
</dbReference>
<dbReference type="RefSeq" id="WP_130413447.1">
    <property type="nucleotide sequence ID" value="NZ_SHKX01000012.1"/>
</dbReference>
<keyword evidence="4 8" id="KW-0677">Repeat</keyword>
<feature type="domain" description="4Fe-4S ferredoxin-type" evidence="10">
    <location>
        <begin position="401"/>
        <end position="430"/>
    </location>
</feature>
<evidence type="ECO:0000256" key="1">
    <source>
        <dbReference type="ARBA" id="ARBA00022448"/>
    </source>
</evidence>
<comment type="cofactor">
    <cofactor evidence="8">
        <name>[4Fe-4S] cluster</name>
        <dbReference type="ChEBI" id="CHEBI:49883"/>
    </cofactor>
    <text evidence="8">Binds 2 [4Fe-4S] clusters per subunit.</text>
</comment>
<dbReference type="InterPro" id="IPR011538">
    <property type="entry name" value="Nuo51_FMN-bd"/>
</dbReference>
<dbReference type="Pfam" id="PF01512">
    <property type="entry name" value="Complex1_51K"/>
    <property type="match status" value="1"/>
</dbReference>
<keyword evidence="3 8" id="KW-0479">Metal-binding</keyword>
<dbReference type="PROSITE" id="PS00198">
    <property type="entry name" value="4FE4S_FER_1"/>
    <property type="match status" value="1"/>
</dbReference>
<reference evidence="11 12" key="1">
    <citation type="submission" date="2019-02" db="EMBL/GenBank/DDBJ databases">
        <title>Genomic Encyclopedia of Type Strains, Phase IV (KMG-IV): sequencing the most valuable type-strain genomes for metagenomic binning, comparative biology and taxonomic classification.</title>
        <authorList>
            <person name="Goeker M."/>
        </authorList>
    </citation>
    <scope>NUCLEOTIDE SEQUENCE [LARGE SCALE GENOMIC DNA]</scope>
    <source>
        <strain evidence="11 12">DSM 105135</strain>
    </source>
</reference>
<organism evidence="11 12">
    <name type="scientific">Fluviicoccus keumensis</name>
    <dbReference type="NCBI Taxonomy" id="1435465"/>
    <lineage>
        <taxon>Bacteria</taxon>
        <taxon>Pseudomonadati</taxon>
        <taxon>Pseudomonadota</taxon>
        <taxon>Gammaproteobacteria</taxon>
        <taxon>Moraxellales</taxon>
        <taxon>Moraxellaceae</taxon>
        <taxon>Fluviicoccus</taxon>
    </lineage>
</organism>
<dbReference type="InterPro" id="IPR037225">
    <property type="entry name" value="Nuo51_FMN-bd_sf"/>
</dbReference>
<proteinExistence type="inferred from homology"/>
<dbReference type="EMBL" id="SHKX01000012">
    <property type="protein sequence ID" value="RZU45277.1"/>
    <property type="molecule type" value="Genomic_DNA"/>
</dbReference>
<dbReference type="SUPFAM" id="SSF46548">
    <property type="entry name" value="alpha-helical ferredoxin"/>
    <property type="match status" value="1"/>
</dbReference>
<dbReference type="HAMAP" id="MF_00461">
    <property type="entry name" value="RsxC_RnfC"/>
    <property type="match status" value="1"/>
</dbReference>
<dbReference type="InterPro" id="IPR017896">
    <property type="entry name" value="4Fe4S_Fe-S-bd"/>
</dbReference>
<dbReference type="InterPro" id="IPR017900">
    <property type="entry name" value="4Fe4S_Fe_S_CS"/>
</dbReference>
<gene>
    <name evidence="8" type="primary">rnfC</name>
    <name evidence="11" type="ORF">EV700_2096</name>
</gene>
<dbReference type="NCBIfam" id="NF003454">
    <property type="entry name" value="PRK05035.1"/>
    <property type="match status" value="1"/>
</dbReference>
<feature type="binding site" evidence="8">
    <location>
        <position position="371"/>
    </location>
    <ligand>
        <name>[4Fe-4S] cluster</name>
        <dbReference type="ChEBI" id="CHEBI:49883"/>
        <label>1</label>
    </ligand>
</feature>
<dbReference type="EC" id="7.-.-.-" evidence="8"/>
<feature type="binding site" evidence="8">
    <location>
        <position position="420"/>
    </location>
    <ligand>
        <name>[4Fe-4S] cluster</name>
        <dbReference type="ChEBI" id="CHEBI:49883"/>
        <label>1</label>
    </ligand>
</feature>
<evidence type="ECO:0000313" key="11">
    <source>
        <dbReference type="EMBL" id="RZU45277.1"/>
    </source>
</evidence>
<evidence type="ECO:0000256" key="9">
    <source>
        <dbReference type="SAM" id="MobiDB-lite"/>
    </source>
</evidence>
<accession>A0A4Q7Z4P3</accession>
<dbReference type="Gene3D" id="3.40.50.11540">
    <property type="entry name" value="NADH-ubiquinone oxidoreductase 51kDa subunit"/>
    <property type="match status" value="1"/>
</dbReference>
<name>A0A4Q7Z4P3_9GAMM</name>
<dbReference type="OrthoDB" id="9767754at2"/>
<feature type="binding site" evidence="8">
    <location>
        <position position="374"/>
    </location>
    <ligand>
        <name>[4Fe-4S] cluster</name>
        <dbReference type="ChEBI" id="CHEBI:49883"/>
        <label>1</label>
    </ligand>
</feature>
<evidence type="ECO:0000256" key="2">
    <source>
        <dbReference type="ARBA" id="ARBA00022485"/>
    </source>
</evidence>
<feature type="binding site" evidence="8">
    <location>
        <position position="416"/>
    </location>
    <ligand>
        <name>[4Fe-4S] cluster</name>
        <dbReference type="ChEBI" id="CHEBI:49883"/>
        <label>2</label>
    </ligand>
</feature>
<evidence type="ECO:0000256" key="7">
    <source>
        <dbReference type="ARBA" id="ARBA00023014"/>
    </source>
</evidence>
<keyword evidence="7 8" id="KW-0411">Iron-sulfur</keyword>
<comment type="similarity">
    <text evidence="8">Belongs to the 4Fe4S bacterial-type ferredoxin family. RnfC subfamily.</text>
</comment>
<dbReference type="AlphaFoldDB" id="A0A4Q7Z4P3"/>
<keyword evidence="8" id="KW-1278">Translocase</keyword>
<feature type="binding site" evidence="8">
    <location>
        <position position="410"/>
    </location>
    <ligand>
        <name>[4Fe-4S] cluster</name>
        <dbReference type="ChEBI" id="CHEBI:49883"/>
        <label>2</label>
    </ligand>
</feature>
<keyword evidence="1 8" id="KW-0813">Transport</keyword>
<evidence type="ECO:0000313" key="12">
    <source>
        <dbReference type="Proteomes" id="UP000292423"/>
    </source>
</evidence>
<comment type="subcellular location">
    <subcellularLocation>
        <location evidence="8">Cell inner membrane</location>
        <topology evidence="8">Peripheral membrane protein</topology>
    </subcellularLocation>
</comment>
<comment type="subunit">
    <text evidence="8">The complex is composed of six subunits: RnfA, RnfB, RnfC, RnfD, RnfE and RnfG.</text>
</comment>
<keyword evidence="6 8" id="KW-0408">Iron</keyword>
<keyword evidence="12" id="KW-1185">Reference proteome</keyword>
<feature type="compositionally biased region" description="Basic and acidic residues" evidence="9">
    <location>
        <begin position="455"/>
        <end position="470"/>
    </location>
</feature>
<keyword evidence="8" id="KW-1003">Cell membrane</keyword>
<keyword evidence="2 8" id="KW-0004">4Fe-4S</keyword>
<dbReference type="Gene3D" id="3.30.70.20">
    <property type="match status" value="1"/>
</dbReference>
<evidence type="ECO:0000256" key="3">
    <source>
        <dbReference type="ARBA" id="ARBA00022723"/>
    </source>
</evidence>
<comment type="function">
    <text evidence="8">Part of a membrane-bound complex that couples electron transfer with translocation of ions across the membrane.</text>
</comment>
<dbReference type="GO" id="GO:0005886">
    <property type="term" value="C:plasma membrane"/>
    <property type="evidence" value="ECO:0007669"/>
    <property type="project" value="UniProtKB-SubCell"/>
</dbReference>
<dbReference type="GO" id="GO:0051539">
    <property type="term" value="F:4 iron, 4 sulfur cluster binding"/>
    <property type="evidence" value="ECO:0007669"/>
    <property type="project" value="UniProtKB-KW"/>
</dbReference>
<dbReference type="InterPro" id="IPR026902">
    <property type="entry name" value="RnfC_N"/>
</dbReference>
<protein>
    <recommendedName>
        <fullName evidence="8">Ion-translocating oxidoreductase complex subunit C</fullName>
        <ecNumber evidence="8">7.-.-.-</ecNumber>
    </recommendedName>
    <alternativeName>
        <fullName evidence="8">Rnf electron transport complex subunit C</fullName>
    </alternativeName>
</protein>
<comment type="caution">
    <text evidence="11">The sequence shown here is derived from an EMBL/GenBank/DDBJ whole genome shotgun (WGS) entry which is preliminary data.</text>
</comment>
<dbReference type="Proteomes" id="UP000292423">
    <property type="component" value="Unassembled WGS sequence"/>
</dbReference>
<dbReference type="Pfam" id="PF12838">
    <property type="entry name" value="Fer4_7"/>
    <property type="match status" value="1"/>
</dbReference>
<feature type="binding site" evidence="8">
    <location>
        <position position="381"/>
    </location>
    <ligand>
        <name>[4Fe-4S] cluster</name>
        <dbReference type="ChEBI" id="CHEBI:49883"/>
        <label>2</label>
    </ligand>
</feature>
<evidence type="ECO:0000256" key="4">
    <source>
        <dbReference type="ARBA" id="ARBA00022737"/>
    </source>
</evidence>
<evidence type="ECO:0000256" key="8">
    <source>
        <dbReference type="HAMAP-Rule" id="MF_00461"/>
    </source>
</evidence>
<keyword evidence="8" id="KW-0997">Cell inner membrane</keyword>
<dbReference type="InterPro" id="IPR010208">
    <property type="entry name" value="Ion_transpt_RnfC/RsxC"/>
</dbReference>
<dbReference type="PROSITE" id="PS51379">
    <property type="entry name" value="4FE4S_FER_2"/>
    <property type="match status" value="2"/>
</dbReference>
<dbReference type="GO" id="GO:0009055">
    <property type="term" value="F:electron transfer activity"/>
    <property type="evidence" value="ECO:0007669"/>
    <property type="project" value="InterPro"/>
</dbReference>
<evidence type="ECO:0000259" key="10">
    <source>
        <dbReference type="PROSITE" id="PS51379"/>
    </source>
</evidence>
<dbReference type="PANTHER" id="PTHR43034">
    <property type="entry name" value="ION-TRANSLOCATING OXIDOREDUCTASE COMPLEX SUBUNIT C"/>
    <property type="match status" value="1"/>
</dbReference>
<keyword evidence="8" id="KW-0472">Membrane</keyword>
<dbReference type="GO" id="GO:0022900">
    <property type="term" value="P:electron transport chain"/>
    <property type="evidence" value="ECO:0007669"/>
    <property type="project" value="UniProtKB-UniRule"/>
</dbReference>
<dbReference type="Pfam" id="PF13375">
    <property type="entry name" value="RnfC_N"/>
    <property type="match status" value="1"/>
</dbReference>
<feature type="region of interest" description="Disordered" evidence="9">
    <location>
        <begin position="455"/>
        <end position="485"/>
    </location>
</feature>
<feature type="domain" description="4Fe-4S ferredoxin-type" evidence="10">
    <location>
        <begin position="361"/>
        <end position="391"/>
    </location>
</feature>
<dbReference type="NCBIfam" id="TIGR01945">
    <property type="entry name" value="rnfC"/>
    <property type="match status" value="1"/>
</dbReference>
<evidence type="ECO:0000256" key="5">
    <source>
        <dbReference type="ARBA" id="ARBA00022982"/>
    </source>
</evidence>
<feature type="binding site" evidence="8">
    <location>
        <position position="413"/>
    </location>
    <ligand>
        <name>[4Fe-4S] cluster</name>
        <dbReference type="ChEBI" id="CHEBI:49883"/>
        <label>2</label>
    </ligand>
</feature>
<dbReference type="SUPFAM" id="SSF142019">
    <property type="entry name" value="Nqo1 FMN-binding domain-like"/>
    <property type="match status" value="1"/>
</dbReference>
<feature type="binding site" evidence="8">
    <location>
        <position position="377"/>
    </location>
    <ligand>
        <name>[4Fe-4S] cluster</name>
        <dbReference type="ChEBI" id="CHEBI:49883"/>
        <label>1</label>
    </ligand>
</feature>
<sequence length="561" mass="59914">MKYAPWRMPGGIHPPEHKTESVTAPIRFAGLPPRLIIPMIQHVGEEARPIVAVGDKVLKGQKVGEVRAFVSAPVHASSSGTVVDIGMYPVDHPSELLARCVVIEPDGHDEWTSLAGLDDYRQASASTLQALIREAGIAGMGGAGFPTGAKLSLKPGTVVDTVVINAMECEPYITADDALLRERADGVLAGGEIVRHMLGAQRLIVGIEDNKPEAILALQVAAKDQPQIDILATPARYPSGAARQTVYILTGREAPADGRTTDVGVFCLNVGTAYAIHRAIEHGEPSISRITTVTGLGVGSPGNFEVRFGTPAEFLLQQAGVEHSRVNRLIVGGPMMGYTLPDLRVPVVKTTNCLIAATPVDFPPPPPEMPCIRCGACEDVCPVNLLPQQLLWFAKSEEWDKAEAHHLDDCIECGACAYACPSHIPLVQYYRFAKGAITENRREAEKAELARQRFERRKERMAREEAEKEARRKAKAEAAATRSAPVTAEPGATVVVPPPDAKALTIAAALARSNLKKAEKRLAVARDAGEDIAALEAEIQTLSAAVAAAESALQQAQTATT</sequence>